<organism evidence="2 3">
    <name type="scientific">Scytalidium lignicola</name>
    <name type="common">Hyphomycete</name>
    <dbReference type="NCBI Taxonomy" id="5539"/>
    <lineage>
        <taxon>Eukaryota</taxon>
        <taxon>Fungi</taxon>
        <taxon>Dikarya</taxon>
        <taxon>Ascomycota</taxon>
        <taxon>Pezizomycotina</taxon>
        <taxon>Leotiomycetes</taxon>
        <taxon>Leotiomycetes incertae sedis</taxon>
        <taxon>Scytalidium</taxon>
    </lineage>
</organism>
<evidence type="ECO:0000256" key="1">
    <source>
        <dbReference type="SAM" id="MobiDB-lite"/>
    </source>
</evidence>
<sequence length="661" mass="75910">MARSLFFLSRFIPRRKDSDNGRALNTPVKEVEPKRSQSRMSLNQEATNTEHVSQRSYSDSAIPKKRQSWTKENHEVDPAKLQDEDSCLVVDPDNGGRFNIPLDNEGSDMILNSPIPQSAILDPFENKEKTVQVSIPQPLQLAVVDLDVQEPRIRAPNGDYDKNSEPDNPKSSRRSHHNTDVPSSDLEFSKMEGPDTSGVVEQDFGESDDDIDELSTLDHESLNKGIREPNIKELESEIKSSPLKSHDSERISKLQIRILGLRSYIQEKRRALREKQVAKSIADDHLIQFLRRHILGTLQTPDLDDIQNTISQLQEESERIRGEYGPLEDELNSLEDDLGCQEDEFLALLERSPIWQKDISSQHEQQEILDYHFYPASESSDESYIEDIVRKPHPLVSKYYSKLGDLDILRERLDENRDERDELEEGRNIRNRFGLTLAAEDSDFLDKFPALEKSLLEQIAKAEANAEKLKRKCLDRGLIDEDDEETDFATQELRSFNNDNDLDSVSEKSEFVKFPHLLPDPNRQVHFEDNTLPEEEKGDLRVHEINSWLLRQLRSSPLDVNLLAAIFESKGGKITDQWEADVLGCWYLDETRKNFTEGPPHSSVGSWTSTTPAIFQPTSEDKYNHLYSQFVLNGSWFTANTEHHWERPKSHTQQTPKANST</sequence>
<reference evidence="2 3" key="1">
    <citation type="submission" date="2018-05" db="EMBL/GenBank/DDBJ databases">
        <title>Draft genome sequence of Scytalidium lignicola DSM 105466, a ubiquitous saprotrophic fungus.</title>
        <authorList>
            <person name="Buettner E."/>
            <person name="Gebauer A.M."/>
            <person name="Hofrichter M."/>
            <person name="Liers C."/>
            <person name="Kellner H."/>
        </authorList>
    </citation>
    <scope>NUCLEOTIDE SEQUENCE [LARGE SCALE GENOMIC DNA]</scope>
    <source>
        <strain evidence="2 3">DSM 105466</strain>
    </source>
</reference>
<proteinExistence type="predicted"/>
<gene>
    <name evidence="2" type="ORF">B7463_g5258</name>
</gene>
<feature type="region of interest" description="Disordered" evidence="1">
    <location>
        <begin position="16"/>
        <end position="77"/>
    </location>
</feature>
<dbReference type="OrthoDB" id="3553547at2759"/>
<evidence type="ECO:0000313" key="2">
    <source>
        <dbReference type="EMBL" id="RFU31074.1"/>
    </source>
</evidence>
<name>A0A3E2HCE0_SCYLI</name>
<dbReference type="EMBL" id="NCSJ02000084">
    <property type="protein sequence ID" value="RFU31074.1"/>
    <property type="molecule type" value="Genomic_DNA"/>
</dbReference>
<feature type="compositionally biased region" description="Basic and acidic residues" evidence="1">
    <location>
        <begin position="152"/>
        <end position="170"/>
    </location>
</feature>
<evidence type="ECO:0000313" key="3">
    <source>
        <dbReference type="Proteomes" id="UP000258309"/>
    </source>
</evidence>
<protein>
    <submittedName>
        <fullName evidence="2">Uncharacterized protein</fullName>
    </submittedName>
</protein>
<keyword evidence="3" id="KW-1185">Reference proteome</keyword>
<dbReference type="AlphaFoldDB" id="A0A3E2HCE0"/>
<feature type="region of interest" description="Disordered" evidence="1">
    <location>
        <begin position="152"/>
        <end position="209"/>
    </location>
</feature>
<feature type="non-terminal residue" evidence="2">
    <location>
        <position position="1"/>
    </location>
</feature>
<accession>A0A3E2HCE0</accession>
<dbReference type="Proteomes" id="UP000258309">
    <property type="component" value="Unassembled WGS sequence"/>
</dbReference>
<comment type="caution">
    <text evidence="2">The sequence shown here is derived from an EMBL/GenBank/DDBJ whole genome shotgun (WGS) entry which is preliminary data.</text>
</comment>
<feature type="non-terminal residue" evidence="2">
    <location>
        <position position="661"/>
    </location>
</feature>
<feature type="compositionally biased region" description="Polar residues" evidence="1">
    <location>
        <begin position="38"/>
        <end position="59"/>
    </location>
</feature>
<dbReference type="STRING" id="5539.A0A3E2HCE0"/>